<reference evidence="1" key="1">
    <citation type="submission" date="2014-03" db="EMBL/GenBank/DDBJ databases">
        <title>The sialotranscriptome of Amblyomma triste, Amblyomma parvum and Amblyomma cajennense ticks, uncovered by 454-based RNA-seq.</title>
        <authorList>
            <person name="Garcia G.R."/>
            <person name="Gardinassi L.G."/>
            <person name="Ribeiro J.M."/>
            <person name="Anatriello E."/>
            <person name="Ferreira B.R."/>
            <person name="Moreira H.N."/>
            <person name="Mafra C."/>
            <person name="Olegario M.M."/>
            <person name="Szabo P.J."/>
            <person name="Miranda-Santos I.K."/>
            <person name="Maruyama S.R."/>
        </authorList>
    </citation>
    <scope>NUCLEOTIDE SEQUENCE</scope>
    <source>
        <strain evidence="1">Uberlandia</strain>
        <tissue evidence="1">Salivary glands</tissue>
    </source>
</reference>
<dbReference type="AlphaFoldDB" id="A0A023FDA4"/>
<name>A0A023FDA4_AMBCJ</name>
<evidence type="ECO:0000313" key="1">
    <source>
        <dbReference type="EMBL" id="JAC18858.1"/>
    </source>
</evidence>
<accession>A0A023FDA4</accession>
<dbReference type="EMBL" id="GBBK01005624">
    <property type="protein sequence ID" value="JAC18858.1"/>
    <property type="molecule type" value="mRNA"/>
</dbReference>
<proteinExistence type="evidence at transcript level"/>
<organism evidence="1">
    <name type="scientific">Amblyomma cajennense</name>
    <name type="common">Cayenne tick</name>
    <name type="synonym">Acarus cajennensis</name>
    <dbReference type="NCBI Taxonomy" id="34607"/>
    <lineage>
        <taxon>Eukaryota</taxon>
        <taxon>Metazoa</taxon>
        <taxon>Ecdysozoa</taxon>
        <taxon>Arthropoda</taxon>
        <taxon>Chelicerata</taxon>
        <taxon>Arachnida</taxon>
        <taxon>Acari</taxon>
        <taxon>Parasitiformes</taxon>
        <taxon>Ixodida</taxon>
        <taxon>Ixodoidea</taxon>
        <taxon>Ixodidae</taxon>
        <taxon>Amblyomminae</taxon>
        <taxon>Amblyomma</taxon>
    </lineage>
</organism>
<protein>
    <submittedName>
        <fullName evidence="1">Putative secreted protein</fullName>
    </submittedName>
</protein>
<sequence>MEDVDKWGFFSISLWLRTAVFLPWVWGGDVGITAAGEPIRKRVFRPSGFGFAEVVMMCASRTLELHQSGRHAVTRRFSSHLAWREGLNATTAS</sequence>